<dbReference type="Gene3D" id="3.40.190.290">
    <property type="match status" value="1"/>
</dbReference>
<dbReference type="PROSITE" id="PS50931">
    <property type="entry name" value="HTH_LYSR"/>
    <property type="match status" value="1"/>
</dbReference>
<dbReference type="InterPro" id="IPR036390">
    <property type="entry name" value="WH_DNA-bd_sf"/>
</dbReference>
<dbReference type="AlphaFoldDB" id="A0A1I4C0E3"/>
<dbReference type="RefSeq" id="WP_091715997.1">
    <property type="nucleotide sequence ID" value="NZ_FOSH01000023.1"/>
</dbReference>
<feature type="domain" description="HTH lysR-type" evidence="5">
    <location>
        <begin position="1"/>
        <end position="60"/>
    </location>
</feature>
<evidence type="ECO:0000256" key="3">
    <source>
        <dbReference type="ARBA" id="ARBA00023125"/>
    </source>
</evidence>
<proteinExistence type="inferred from homology"/>
<keyword evidence="2" id="KW-0805">Transcription regulation</keyword>
<dbReference type="EMBL" id="FOSH01000023">
    <property type="protein sequence ID" value="SFK74233.1"/>
    <property type="molecule type" value="Genomic_DNA"/>
</dbReference>
<protein>
    <submittedName>
        <fullName evidence="6">Transcriptional regulator, LysR family</fullName>
    </submittedName>
</protein>
<accession>A0A1I4C0E3</accession>
<dbReference type="GO" id="GO:0000976">
    <property type="term" value="F:transcription cis-regulatory region binding"/>
    <property type="evidence" value="ECO:0007669"/>
    <property type="project" value="TreeGrafter"/>
</dbReference>
<dbReference type="InterPro" id="IPR000847">
    <property type="entry name" value="LysR_HTH_N"/>
</dbReference>
<dbReference type="STRING" id="45496.SAMN04488079_1233"/>
<evidence type="ECO:0000256" key="1">
    <source>
        <dbReference type="ARBA" id="ARBA00009437"/>
    </source>
</evidence>
<keyword evidence="7" id="KW-1185">Reference proteome</keyword>
<dbReference type="Pfam" id="PF03466">
    <property type="entry name" value="LysR_substrate"/>
    <property type="match status" value="1"/>
</dbReference>
<sequence>MNLNHLRHFYSVAKEGSFSSASQKLFVSQPAVSKSVSELEKFFGVSLLSRSTKGRNMRLTPEGRRLFEYARSLFAIERTATDDMQALKQLHDGVLRLGTTATIANYWLAPYIKHFKSLYPNILLSVQVASATVIGDALIDYEIDLGIIEGEEPSSPLIKTVQWFDEDMAFITAYTGDKSTIMTKSEQQKSVWLLREHGSMTRDLVERILSDNQIKPHKIIEIGSNEAIARHVAAGLGVSLLPKATVADLIQLNALTEIKLKNAKNMHRPLLILNHPDDNLQSFAASAFQTFLLQKNTTI</sequence>
<dbReference type="SUPFAM" id="SSF53850">
    <property type="entry name" value="Periplasmic binding protein-like II"/>
    <property type="match status" value="1"/>
</dbReference>
<dbReference type="Proteomes" id="UP000198924">
    <property type="component" value="Unassembled WGS sequence"/>
</dbReference>
<evidence type="ECO:0000313" key="7">
    <source>
        <dbReference type="Proteomes" id="UP000198924"/>
    </source>
</evidence>
<evidence type="ECO:0000259" key="5">
    <source>
        <dbReference type="PROSITE" id="PS50931"/>
    </source>
</evidence>
<organism evidence="6 7">
    <name type="scientific">Methylophaga sulfidovorans</name>
    <dbReference type="NCBI Taxonomy" id="45496"/>
    <lineage>
        <taxon>Bacteria</taxon>
        <taxon>Pseudomonadati</taxon>
        <taxon>Pseudomonadota</taxon>
        <taxon>Gammaproteobacteria</taxon>
        <taxon>Thiotrichales</taxon>
        <taxon>Piscirickettsiaceae</taxon>
        <taxon>Methylophaga</taxon>
    </lineage>
</organism>
<dbReference type="PRINTS" id="PR00039">
    <property type="entry name" value="HTHLYSR"/>
</dbReference>
<name>A0A1I4C0E3_9GAMM</name>
<dbReference type="InterPro" id="IPR036388">
    <property type="entry name" value="WH-like_DNA-bd_sf"/>
</dbReference>
<dbReference type="InterPro" id="IPR005119">
    <property type="entry name" value="LysR_subst-bd"/>
</dbReference>
<dbReference type="Pfam" id="PF00126">
    <property type="entry name" value="HTH_1"/>
    <property type="match status" value="1"/>
</dbReference>
<dbReference type="FunFam" id="1.10.10.10:FF:000001">
    <property type="entry name" value="LysR family transcriptional regulator"/>
    <property type="match status" value="1"/>
</dbReference>
<evidence type="ECO:0000313" key="6">
    <source>
        <dbReference type="EMBL" id="SFK74233.1"/>
    </source>
</evidence>
<comment type="similarity">
    <text evidence="1">Belongs to the LysR transcriptional regulatory family.</text>
</comment>
<dbReference type="GO" id="GO:0003700">
    <property type="term" value="F:DNA-binding transcription factor activity"/>
    <property type="evidence" value="ECO:0007669"/>
    <property type="project" value="InterPro"/>
</dbReference>
<dbReference type="OrthoDB" id="9771171at2"/>
<dbReference type="SUPFAM" id="SSF46785">
    <property type="entry name" value="Winged helix' DNA-binding domain"/>
    <property type="match status" value="1"/>
</dbReference>
<reference evidence="7" key="1">
    <citation type="submission" date="2016-10" db="EMBL/GenBank/DDBJ databases">
        <authorList>
            <person name="Varghese N."/>
            <person name="Submissions S."/>
        </authorList>
    </citation>
    <scope>NUCLEOTIDE SEQUENCE [LARGE SCALE GENOMIC DNA]</scope>
    <source>
        <strain evidence="7">DSM 11578</strain>
    </source>
</reference>
<dbReference type="PANTHER" id="PTHR30126">
    <property type="entry name" value="HTH-TYPE TRANSCRIPTIONAL REGULATOR"/>
    <property type="match status" value="1"/>
</dbReference>
<dbReference type="Gene3D" id="1.10.10.10">
    <property type="entry name" value="Winged helix-like DNA-binding domain superfamily/Winged helix DNA-binding domain"/>
    <property type="match status" value="1"/>
</dbReference>
<gene>
    <name evidence="6" type="ORF">SAMN04488079_1233</name>
</gene>
<keyword evidence="3" id="KW-0238">DNA-binding</keyword>
<evidence type="ECO:0000256" key="4">
    <source>
        <dbReference type="ARBA" id="ARBA00023163"/>
    </source>
</evidence>
<dbReference type="PANTHER" id="PTHR30126:SF39">
    <property type="entry name" value="HTH-TYPE TRANSCRIPTIONAL REGULATOR CYSL"/>
    <property type="match status" value="1"/>
</dbReference>
<keyword evidence="4" id="KW-0804">Transcription</keyword>
<evidence type="ECO:0000256" key="2">
    <source>
        <dbReference type="ARBA" id="ARBA00023015"/>
    </source>
</evidence>